<dbReference type="SUPFAM" id="SSF48652">
    <property type="entry name" value="Tetraspanin"/>
    <property type="match status" value="1"/>
</dbReference>
<keyword evidence="2" id="KW-1133">Transmembrane helix</keyword>
<feature type="compositionally biased region" description="Basic and acidic residues" evidence="1">
    <location>
        <begin position="224"/>
        <end position="233"/>
    </location>
</feature>
<protein>
    <recommendedName>
        <fullName evidence="5">Tetraspanin Tsp3</fullName>
    </recommendedName>
</protein>
<dbReference type="AlphaFoldDB" id="A0A7R7VS16"/>
<evidence type="ECO:0000256" key="1">
    <source>
        <dbReference type="SAM" id="MobiDB-lite"/>
    </source>
</evidence>
<feature type="transmembrane region" description="Helical" evidence="2">
    <location>
        <begin position="82"/>
        <end position="103"/>
    </location>
</feature>
<dbReference type="GO" id="GO:0016020">
    <property type="term" value="C:membrane"/>
    <property type="evidence" value="ECO:0007669"/>
    <property type="project" value="InterPro"/>
</dbReference>
<sequence>MPGMFQATPVSLSFLILPLAVTLILGALAWSRISSSFLPLPSWLPVLVTLLSPLTAAALAVSNTSSRSGANANTPRTRVVSIIDQLHSILLSAIASVALAYLFPGNILACHLEQQWQGFFQSKNAHAIRTIQDTNQCCGLRSVHDRAWPFKDRDHGDNACEMQLGYHRSCLTPWRVQQQNVSWMIFAAAALIWATKVGFVQFGGHRASWMSTASSRNNGEYRRITQPELRDAEAEGNGDTERGTSANSTFSPHAGHNVWEER</sequence>
<feature type="transmembrane region" description="Helical" evidence="2">
    <location>
        <begin position="42"/>
        <end position="61"/>
    </location>
</feature>
<gene>
    <name evidence="3" type="ORF">ACHE_50893S</name>
</gene>
<proteinExistence type="predicted"/>
<feature type="transmembrane region" description="Helical" evidence="2">
    <location>
        <begin position="12"/>
        <end position="30"/>
    </location>
</feature>
<evidence type="ECO:0000313" key="3">
    <source>
        <dbReference type="EMBL" id="BCR89695.1"/>
    </source>
</evidence>
<evidence type="ECO:0000256" key="2">
    <source>
        <dbReference type="SAM" id="Phobius"/>
    </source>
</evidence>
<reference evidence="3" key="1">
    <citation type="submission" date="2021-01" db="EMBL/GenBank/DDBJ databases">
        <authorList>
            <consortium name="Aspergillus chevalieri M1 genome sequencing consortium"/>
            <person name="Kazuki M."/>
            <person name="Futagami T."/>
        </authorList>
    </citation>
    <scope>NUCLEOTIDE SEQUENCE</scope>
    <source>
        <strain evidence="3">M1</strain>
    </source>
</reference>
<keyword evidence="2" id="KW-0472">Membrane</keyword>
<name>A0A7R7VS16_ASPCH</name>
<dbReference type="RefSeq" id="XP_043138217.1">
    <property type="nucleotide sequence ID" value="XM_043280660.1"/>
</dbReference>
<dbReference type="Proteomes" id="UP000637239">
    <property type="component" value="Chromosome 5"/>
</dbReference>
<keyword evidence="2" id="KW-0812">Transmembrane</keyword>
<organism evidence="3 4">
    <name type="scientific">Aspergillus chevalieri</name>
    <name type="common">Eurotium chevalieri</name>
    <dbReference type="NCBI Taxonomy" id="182096"/>
    <lineage>
        <taxon>Eukaryota</taxon>
        <taxon>Fungi</taxon>
        <taxon>Dikarya</taxon>
        <taxon>Ascomycota</taxon>
        <taxon>Pezizomycotina</taxon>
        <taxon>Eurotiomycetes</taxon>
        <taxon>Eurotiomycetidae</taxon>
        <taxon>Eurotiales</taxon>
        <taxon>Aspergillaceae</taxon>
        <taxon>Aspergillus</taxon>
        <taxon>Aspergillus subgen. Aspergillus</taxon>
    </lineage>
</organism>
<accession>A0A7R7VS16</accession>
<evidence type="ECO:0000313" key="4">
    <source>
        <dbReference type="Proteomes" id="UP000637239"/>
    </source>
</evidence>
<reference evidence="3" key="2">
    <citation type="submission" date="2021-02" db="EMBL/GenBank/DDBJ databases">
        <title>Aspergillus chevalieri M1 genome sequence.</title>
        <authorList>
            <person name="Kadooka C."/>
            <person name="Mori K."/>
            <person name="Futagami T."/>
        </authorList>
    </citation>
    <scope>NUCLEOTIDE SEQUENCE</scope>
    <source>
        <strain evidence="3">M1</strain>
    </source>
</reference>
<dbReference type="EMBL" id="AP024420">
    <property type="protein sequence ID" value="BCR89695.1"/>
    <property type="molecule type" value="Genomic_DNA"/>
</dbReference>
<keyword evidence="4" id="KW-1185">Reference proteome</keyword>
<dbReference type="KEGG" id="ache:ACHE_50893S"/>
<dbReference type="GeneID" id="66984053"/>
<feature type="region of interest" description="Disordered" evidence="1">
    <location>
        <begin position="224"/>
        <end position="262"/>
    </location>
</feature>
<feature type="transmembrane region" description="Helical" evidence="2">
    <location>
        <begin position="181"/>
        <end position="200"/>
    </location>
</feature>
<dbReference type="InterPro" id="IPR008952">
    <property type="entry name" value="Tetraspanin_EC2_sf"/>
</dbReference>
<evidence type="ECO:0008006" key="5">
    <source>
        <dbReference type="Google" id="ProtNLM"/>
    </source>
</evidence>